<keyword evidence="1" id="KW-0812">Transmembrane</keyword>
<proteinExistence type="predicted"/>
<feature type="transmembrane region" description="Helical" evidence="1">
    <location>
        <begin position="6"/>
        <end position="23"/>
    </location>
</feature>
<evidence type="ECO:0000313" key="2">
    <source>
        <dbReference type="EMBL" id="NMB91635.1"/>
    </source>
</evidence>
<organism evidence="2 3">
    <name type="scientific">candidate division WWE3 bacterium</name>
    <dbReference type="NCBI Taxonomy" id="2053526"/>
    <lineage>
        <taxon>Bacteria</taxon>
        <taxon>Katanobacteria</taxon>
    </lineage>
</organism>
<protein>
    <recommendedName>
        <fullName evidence="4">Glutaredoxin domain-containing protein</fullName>
    </recommendedName>
</protein>
<dbReference type="SUPFAM" id="SSF52833">
    <property type="entry name" value="Thioredoxin-like"/>
    <property type="match status" value="1"/>
</dbReference>
<sequence>MNKKTITLFILLTIGILLGIIVLESNRTKGLTKSLDEVLSSKNVVYFYGNTCPRCKDLEDFIDNNKIEEKIIIVKKEVYNNQSNSIVLSKVAEKCNIKSSDIGVPFVYFEGKCLIGEPDIKRLLSEKAGLEVIESSSTPTQ</sequence>
<comment type="caution">
    <text evidence="2">The sequence shown here is derived from an EMBL/GenBank/DDBJ whole genome shotgun (WGS) entry which is preliminary data.</text>
</comment>
<dbReference type="EMBL" id="JAAZNV010000007">
    <property type="protein sequence ID" value="NMB91635.1"/>
    <property type="molecule type" value="Genomic_DNA"/>
</dbReference>
<keyword evidence="1" id="KW-0472">Membrane</keyword>
<name>A0A7X9E711_UNCKA</name>
<dbReference type="Proteomes" id="UP000590542">
    <property type="component" value="Unassembled WGS sequence"/>
</dbReference>
<dbReference type="InterPro" id="IPR036249">
    <property type="entry name" value="Thioredoxin-like_sf"/>
</dbReference>
<evidence type="ECO:0000313" key="3">
    <source>
        <dbReference type="Proteomes" id="UP000590542"/>
    </source>
</evidence>
<dbReference type="Gene3D" id="3.40.30.10">
    <property type="entry name" value="Glutaredoxin"/>
    <property type="match status" value="1"/>
</dbReference>
<evidence type="ECO:0008006" key="4">
    <source>
        <dbReference type="Google" id="ProtNLM"/>
    </source>
</evidence>
<reference evidence="2 3" key="1">
    <citation type="journal article" date="2020" name="Biotechnol. Biofuels">
        <title>New insights from the biogas microbiome by comprehensive genome-resolved metagenomics of nearly 1600 species originating from multiple anaerobic digesters.</title>
        <authorList>
            <person name="Campanaro S."/>
            <person name="Treu L."/>
            <person name="Rodriguez-R L.M."/>
            <person name="Kovalovszki A."/>
            <person name="Ziels R.M."/>
            <person name="Maus I."/>
            <person name="Zhu X."/>
            <person name="Kougias P.G."/>
            <person name="Basile A."/>
            <person name="Luo G."/>
            <person name="Schluter A."/>
            <person name="Konstantinidis K.T."/>
            <person name="Angelidaki I."/>
        </authorList>
    </citation>
    <scope>NUCLEOTIDE SEQUENCE [LARGE SCALE GENOMIC DNA]</scope>
    <source>
        <strain evidence="2">AS27yjCOA_202</strain>
    </source>
</reference>
<keyword evidence="1" id="KW-1133">Transmembrane helix</keyword>
<dbReference type="PROSITE" id="PS51354">
    <property type="entry name" value="GLUTAREDOXIN_2"/>
    <property type="match status" value="1"/>
</dbReference>
<dbReference type="AlphaFoldDB" id="A0A7X9E711"/>
<gene>
    <name evidence="2" type="ORF">GYA37_02165</name>
</gene>
<accession>A0A7X9E711</accession>
<evidence type="ECO:0000256" key="1">
    <source>
        <dbReference type="SAM" id="Phobius"/>
    </source>
</evidence>